<dbReference type="Pfam" id="PF00467">
    <property type="entry name" value="KOW"/>
    <property type="match status" value="1"/>
</dbReference>
<dbReference type="Pfam" id="PF23037">
    <property type="entry name" value="KOWx_SPT5"/>
    <property type="match status" value="1"/>
</dbReference>
<comment type="caution">
    <text evidence="16">The sequence shown here is derived from an EMBL/GenBank/DDBJ whole genome shotgun (WGS) entry which is preliminary data.</text>
</comment>
<dbReference type="InterPro" id="IPR039385">
    <property type="entry name" value="NGN_Euk"/>
</dbReference>
<dbReference type="SUPFAM" id="SSF50104">
    <property type="entry name" value="Translation proteins SH3-like domain"/>
    <property type="match status" value="1"/>
</dbReference>
<keyword evidence="8" id="KW-0010">Activator</keyword>
<comment type="subcellular location">
    <subcellularLocation>
        <location evidence="1 11">Nucleus</location>
    </subcellularLocation>
</comment>
<dbReference type="SMART" id="SM00739">
    <property type="entry name" value="KOW"/>
    <property type="match status" value="6"/>
</dbReference>
<dbReference type="InterPro" id="IPR041976">
    <property type="entry name" value="KOW_Spt5_3"/>
</dbReference>
<dbReference type="PANTHER" id="PTHR11125">
    <property type="entry name" value="SUPPRESSOR OF TY 5"/>
    <property type="match status" value="1"/>
</dbReference>
<dbReference type="InterPro" id="IPR041975">
    <property type="entry name" value="KOW_Spt5_2"/>
</dbReference>
<dbReference type="InterPro" id="IPR014722">
    <property type="entry name" value="Rib_uL2_dom2"/>
</dbReference>
<feature type="compositionally biased region" description="Basic and acidic residues" evidence="12">
    <location>
        <begin position="41"/>
        <end position="75"/>
    </location>
</feature>
<feature type="compositionally biased region" description="Polar residues" evidence="12">
    <location>
        <begin position="869"/>
        <end position="879"/>
    </location>
</feature>
<dbReference type="Pfam" id="PF23291">
    <property type="entry name" value="KOW4_SPT5"/>
    <property type="match status" value="1"/>
</dbReference>
<dbReference type="InterPro" id="IPR005100">
    <property type="entry name" value="NGN-domain"/>
</dbReference>
<dbReference type="EMBL" id="JAZDUA010000290">
    <property type="protein sequence ID" value="KAK7862029.1"/>
    <property type="molecule type" value="Genomic_DNA"/>
</dbReference>
<dbReference type="InterPro" id="IPR041980">
    <property type="entry name" value="KOW_Spt5_6_metazoa"/>
</dbReference>
<evidence type="ECO:0000256" key="2">
    <source>
        <dbReference type="ARBA" id="ARBA00006956"/>
    </source>
</evidence>
<feature type="compositionally biased region" description="Polar residues" evidence="12">
    <location>
        <begin position="999"/>
        <end position="1013"/>
    </location>
</feature>
<evidence type="ECO:0000256" key="3">
    <source>
        <dbReference type="ARBA" id="ARBA00020181"/>
    </source>
</evidence>
<evidence type="ECO:0000256" key="9">
    <source>
        <dbReference type="ARBA" id="ARBA00023163"/>
    </source>
</evidence>
<evidence type="ECO:0000313" key="16">
    <source>
        <dbReference type="EMBL" id="KAK7862029.1"/>
    </source>
</evidence>
<evidence type="ECO:0000256" key="10">
    <source>
        <dbReference type="ARBA" id="ARBA00023242"/>
    </source>
</evidence>
<dbReference type="CDD" id="cd09888">
    <property type="entry name" value="NGN_Euk"/>
    <property type="match status" value="1"/>
</dbReference>
<protein>
    <recommendedName>
        <fullName evidence="3 11">Transcription elongation factor SPT5</fullName>
    </recommendedName>
</protein>
<evidence type="ECO:0000256" key="12">
    <source>
        <dbReference type="SAM" id="MobiDB-lite"/>
    </source>
</evidence>
<organism evidence="16 17">
    <name type="scientific">Gryllus longicercus</name>
    <dbReference type="NCBI Taxonomy" id="2509291"/>
    <lineage>
        <taxon>Eukaryota</taxon>
        <taxon>Metazoa</taxon>
        <taxon>Ecdysozoa</taxon>
        <taxon>Arthropoda</taxon>
        <taxon>Hexapoda</taxon>
        <taxon>Insecta</taxon>
        <taxon>Pterygota</taxon>
        <taxon>Neoptera</taxon>
        <taxon>Polyneoptera</taxon>
        <taxon>Orthoptera</taxon>
        <taxon>Ensifera</taxon>
        <taxon>Gryllidea</taxon>
        <taxon>Grylloidea</taxon>
        <taxon>Gryllidae</taxon>
        <taxon>Gryllinae</taxon>
        <taxon>Gryllus</taxon>
    </lineage>
</organism>
<dbReference type="FunFam" id="2.30.30.30:FF:000016">
    <property type="entry name" value="Transcription elongation factor SPT5"/>
    <property type="match status" value="1"/>
</dbReference>
<evidence type="ECO:0000256" key="7">
    <source>
        <dbReference type="ARBA" id="ARBA00023015"/>
    </source>
</evidence>
<proteinExistence type="inferred from homology"/>
<feature type="region of interest" description="Disordered" evidence="12">
    <location>
        <begin position="814"/>
        <end position="1013"/>
    </location>
</feature>
<dbReference type="Pfam" id="PF23288">
    <property type="entry name" value="KOW6_SPT5"/>
    <property type="match status" value="1"/>
</dbReference>
<dbReference type="FunFam" id="2.30.30.30:FF:000013">
    <property type="entry name" value="Transcription elongation factor SPT5"/>
    <property type="match status" value="1"/>
</dbReference>
<feature type="domain" description="KOW" evidence="14">
    <location>
        <begin position="480"/>
        <end position="507"/>
    </location>
</feature>
<dbReference type="Pfam" id="PF23287">
    <property type="entry name" value="KOW7_SPT5"/>
    <property type="match status" value="1"/>
</dbReference>
<dbReference type="InterPro" id="IPR036735">
    <property type="entry name" value="NGN_dom_sf"/>
</dbReference>
<dbReference type="GO" id="GO:0032784">
    <property type="term" value="P:regulation of DNA-templated transcription elongation"/>
    <property type="evidence" value="ECO:0007669"/>
    <property type="project" value="InterPro"/>
</dbReference>
<evidence type="ECO:0000256" key="6">
    <source>
        <dbReference type="ARBA" id="ARBA00022737"/>
    </source>
</evidence>
<feature type="domain" description="KOW" evidence="14">
    <location>
        <begin position="532"/>
        <end position="559"/>
    </location>
</feature>
<feature type="domain" description="NusG-like N-terminal" evidence="13">
    <location>
        <begin position="231"/>
        <end position="322"/>
    </location>
</feature>
<feature type="compositionally biased region" description="Acidic residues" evidence="12">
    <location>
        <begin position="76"/>
        <end position="117"/>
    </location>
</feature>
<keyword evidence="9 11" id="KW-0804">Transcription</keyword>
<feature type="domain" description="KOW" evidence="14">
    <location>
        <begin position="654"/>
        <end position="681"/>
    </location>
</feature>
<keyword evidence="7" id="KW-0805">Transcription regulation</keyword>
<feature type="domain" description="Spt5 C-terminal" evidence="15">
    <location>
        <begin position="826"/>
        <end position="956"/>
    </location>
</feature>
<dbReference type="GO" id="GO:0032044">
    <property type="term" value="C:DSIF complex"/>
    <property type="evidence" value="ECO:0007669"/>
    <property type="project" value="TreeGrafter"/>
</dbReference>
<feature type="compositionally biased region" description="Low complexity" evidence="12">
    <location>
        <begin position="962"/>
        <end position="974"/>
    </location>
</feature>
<dbReference type="AlphaFoldDB" id="A0AAN9VQ10"/>
<dbReference type="InterPro" id="IPR006645">
    <property type="entry name" value="NGN-like_dom"/>
</dbReference>
<dbReference type="Proteomes" id="UP001378592">
    <property type="component" value="Unassembled WGS sequence"/>
</dbReference>
<dbReference type="CDD" id="cd06083">
    <property type="entry name" value="KOW_Spt5_3"/>
    <property type="match status" value="1"/>
</dbReference>
<feature type="region of interest" description="Disordered" evidence="12">
    <location>
        <begin position="373"/>
        <end position="395"/>
    </location>
</feature>
<keyword evidence="4" id="KW-0678">Repressor</keyword>
<dbReference type="Gene3D" id="2.30.30.30">
    <property type="match status" value="3"/>
</dbReference>
<dbReference type="GO" id="GO:0006368">
    <property type="term" value="P:transcription elongation by RNA polymerase II"/>
    <property type="evidence" value="ECO:0007669"/>
    <property type="project" value="TreeGrafter"/>
</dbReference>
<dbReference type="CDD" id="cd06082">
    <property type="entry name" value="KOW_Spt5_2"/>
    <property type="match status" value="1"/>
</dbReference>
<dbReference type="InterPro" id="IPR022581">
    <property type="entry name" value="Spt5_N"/>
</dbReference>
<evidence type="ECO:0000259" key="13">
    <source>
        <dbReference type="SMART" id="SM00738"/>
    </source>
</evidence>
<dbReference type="InterPro" id="IPR005824">
    <property type="entry name" value="KOW"/>
</dbReference>
<keyword evidence="17" id="KW-1185">Reference proteome</keyword>
<dbReference type="InterPro" id="IPR039659">
    <property type="entry name" value="SPT5"/>
</dbReference>
<sequence>MSDSEASDNSDNASEAGSVQGSDSEAEDAHSAANSDEEGDGDNRSEAAHSDDGNGSDDEQHSEKSEGSRHSGAREDEAEEVAAGEEDEEVEDEQEPEGEDLNSEEEYDEEEDEDEEEDRRRKKKKKDRFGGFIIDEAEVDDEVEDEEDWEEGAQEIGIVGNEFDEHGPTAREIEGRRRGTNLWDSQKEDEIEEYLRKKYADESVAARHFGDGGEEMSDEITQQTLLPGVKDPNLWMVKCRIGEEKSTALLLMRKFIAYQFTSEPLQIKSVVAPEGVKGYIYVEAYKQPHVKAAIANVGNLRMGQWQQQMVPIKEMTDVLRVVKEQTGLKPKQWVRLKRGLYKDDIAQVDYVDLAQNQVHLKLLPRIDYSRPRGALRTSQSENDAAKRKRKKRPVAKPFDAEAIRSIGGEVTSDGDFLIFEGNRYSRKGFLYKNFTTSAIVADGVKPTLSELERFEEAPEGVDIELPTTVAPGKDDTVGHSFSAGDNVEVCEGELMNLQGKIIAIDGNLITVMPKHEALSDPLEFQASELRKFFRMGDHVKVLAGRYEGDTGLIVRVEENRVVLFSDLTMHELEVLPKDVQLSPDMATGVDSLGQYQWGDCVQIDPQTVGVIVRLERENFHVLSMHDKVIEVKPQALQKRKESRFTMALDSEQNTIQRKDIVKVIDGPHSGRDGEIKHLYRNFAFLHSRMYLDNGGIFVCKTRHLQLAGGSKASSNTLGSGPPMGFMSPHISSPMHPSGGAGVRGAEGGGRGKGRGRGAGIRRDRELIGQTIKITSGHYKGNIGIVKDATECTARVELHSTCQTISVDRSHIANVGVPTKDGSFSSYSRTPAYGAGNQTPMYREGSKTPMHGSQTPLYEAGSRTPHLGSMTPSHDGSRTPSHAWDPSITNTPSRSGEFDINPLDDASPSPGYNPSTPGYQAAGPYTPQTPGGMYGSDHSYSPYQPSPSPTAYQAGTPSGYVATPSPSGYTPSPTSNVQYSTPSPLGYSPMTPGGAPSPFNPQTPGSGLDQQLHSQDWHTTDIEVRIRDSHEDPGLNGQTGVIKGISGGTCSVYLMDEDRTVTVLSEHLEPVVPQRNDHVKVIFGEDREAVGQLLSIDTQEGVVKLAQGDVKLLQLRFLCRMRPNH</sequence>
<dbReference type="InterPro" id="IPR024945">
    <property type="entry name" value="Spt5_C_dom"/>
</dbReference>
<gene>
    <name evidence="16" type="ORF">R5R35_002166</name>
</gene>
<feature type="domain" description="KOW" evidence="14">
    <location>
        <begin position="764"/>
        <end position="791"/>
    </location>
</feature>
<dbReference type="InterPro" id="IPR057934">
    <property type="entry name" value="KOW_Spt5_7"/>
</dbReference>
<evidence type="ECO:0000313" key="17">
    <source>
        <dbReference type="Proteomes" id="UP001378592"/>
    </source>
</evidence>
<dbReference type="InterPro" id="IPR041978">
    <property type="entry name" value="KOW_Spt5_5"/>
</dbReference>
<dbReference type="PIRSF" id="PIRSF036945">
    <property type="entry name" value="Spt5"/>
    <property type="match status" value="1"/>
</dbReference>
<evidence type="ECO:0000256" key="5">
    <source>
        <dbReference type="ARBA" id="ARBA00022553"/>
    </source>
</evidence>
<dbReference type="Pfam" id="PF23042">
    <property type="entry name" value="KOW1_SPT5"/>
    <property type="match status" value="1"/>
</dbReference>
<feature type="domain" description="KOW" evidence="14">
    <location>
        <begin position="327"/>
        <end position="354"/>
    </location>
</feature>
<reference evidence="16 17" key="1">
    <citation type="submission" date="2024-03" db="EMBL/GenBank/DDBJ databases">
        <title>The genome assembly and annotation of the cricket Gryllus longicercus Weissman &amp; Gray.</title>
        <authorList>
            <person name="Szrajer S."/>
            <person name="Gray D."/>
            <person name="Ylla G."/>
        </authorList>
    </citation>
    <scope>NUCLEOTIDE SEQUENCE [LARGE SCALE GENOMIC DNA]</scope>
    <source>
        <strain evidence="16">DAG 2021-001</strain>
        <tissue evidence="16">Whole body minus gut</tissue>
    </source>
</reference>
<dbReference type="CDD" id="cd06081">
    <property type="entry name" value="KOW_Spt5_1"/>
    <property type="match status" value="1"/>
</dbReference>
<dbReference type="Pfam" id="PF11942">
    <property type="entry name" value="Spt5_N"/>
    <property type="match status" value="1"/>
</dbReference>
<comment type="similarity">
    <text evidence="2 11">Belongs to the SPT5 family.</text>
</comment>
<dbReference type="InterPro" id="IPR017071">
    <property type="entry name" value="TF_Spt5_eukaryote"/>
</dbReference>
<dbReference type="GO" id="GO:0003729">
    <property type="term" value="F:mRNA binding"/>
    <property type="evidence" value="ECO:0007669"/>
    <property type="project" value="TreeGrafter"/>
</dbReference>
<dbReference type="SMART" id="SM01104">
    <property type="entry name" value="CTD"/>
    <property type="match status" value="1"/>
</dbReference>
<dbReference type="Pfam" id="PF23284">
    <property type="entry name" value="KOW2_Spt5"/>
    <property type="match status" value="1"/>
</dbReference>
<dbReference type="CDD" id="cd06086">
    <property type="entry name" value="KOW_Spt5_6"/>
    <property type="match status" value="1"/>
</dbReference>
<dbReference type="SMART" id="SM00738">
    <property type="entry name" value="NGN"/>
    <property type="match status" value="1"/>
</dbReference>
<evidence type="ECO:0000256" key="11">
    <source>
        <dbReference type="PIRNR" id="PIRNR036945"/>
    </source>
</evidence>
<dbReference type="PANTHER" id="PTHR11125:SF7">
    <property type="entry name" value="TRANSCRIPTION ELONGATION FACTOR SPT5"/>
    <property type="match status" value="1"/>
</dbReference>
<dbReference type="Pfam" id="PF23290">
    <property type="entry name" value="KOW5_SPT5"/>
    <property type="match status" value="1"/>
</dbReference>
<accession>A0AAN9VQ10</accession>
<dbReference type="InterPro" id="IPR057936">
    <property type="entry name" value="KOWx_Spt5"/>
</dbReference>
<dbReference type="InterPro" id="IPR008991">
    <property type="entry name" value="Translation_prot_SH3-like_sf"/>
</dbReference>
<dbReference type="CDD" id="cd06084">
    <property type="entry name" value="KOW_Spt5_4"/>
    <property type="match status" value="1"/>
</dbReference>
<feature type="compositionally biased region" description="Acidic residues" evidence="12">
    <location>
        <begin position="135"/>
        <end position="145"/>
    </location>
</feature>
<dbReference type="FunFam" id="3.30.70.940:FF:000003">
    <property type="entry name" value="Transcription elongation factor SPT5"/>
    <property type="match status" value="1"/>
</dbReference>
<keyword evidence="6" id="KW-0677">Repeat</keyword>
<dbReference type="GO" id="GO:0006357">
    <property type="term" value="P:regulation of transcription by RNA polymerase II"/>
    <property type="evidence" value="ECO:0007669"/>
    <property type="project" value="InterPro"/>
</dbReference>
<keyword evidence="5" id="KW-0597">Phosphoprotein</keyword>
<evidence type="ECO:0000259" key="15">
    <source>
        <dbReference type="SMART" id="SM01104"/>
    </source>
</evidence>
<dbReference type="CDD" id="cd06085">
    <property type="entry name" value="KOW_Spt5_5"/>
    <property type="match status" value="1"/>
</dbReference>
<evidence type="ECO:0000259" key="14">
    <source>
        <dbReference type="SMART" id="SM00739"/>
    </source>
</evidence>
<dbReference type="InterPro" id="IPR041977">
    <property type="entry name" value="KOW_Spt5_4"/>
</dbReference>
<evidence type="ECO:0000256" key="8">
    <source>
        <dbReference type="ARBA" id="ARBA00023159"/>
    </source>
</evidence>
<name>A0AAN9VQ10_9ORTH</name>
<dbReference type="Pfam" id="PF03439">
    <property type="entry name" value="Spt5-NGN"/>
    <property type="match status" value="1"/>
</dbReference>
<evidence type="ECO:0000256" key="4">
    <source>
        <dbReference type="ARBA" id="ARBA00022491"/>
    </source>
</evidence>
<keyword evidence="10 11" id="KW-0539">Nucleus</keyword>
<dbReference type="InterPro" id="IPR041973">
    <property type="entry name" value="KOW_Spt5_1"/>
</dbReference>
<evidence type="ECO:0000256" key="1">
    <source>
        <dbReference type="ARBA" id="ARBA00004123"/>
    </source>
</evidence>
<feature type="region of interest" description="Disordered" evidence="12">
    <location>
        <begin position="735"/>
        <end position="759"/>
    </location>
</feature>
<feature type="compositionally biased region" description="Gly residues" evidence="12">
    <location>
        <begin position="738"/>
        <end position="750"/>
    </location>
</feature>
<dbReference type="Gene3D" id="3.30.70.940">
    <property type="entry name" value="NusG, N-terminal domain"/>
    <property type="match status" value="1"/>
</dbReference>
<feature type="domain" description="KOW" evidence="14">
    <location>
        <begin position="1071"/>
        <end position="1098"/>
    </location>
</feature>
<feature type="region of interest" description="Disordered" evidence="12">
    <location>
        <begin position="1"/>
        <end position="145"/>
    </location>
</feature>